<dbReference type="Gene3D" id="2.30.40.10">
    <property type="entry name" value="Urease, subunit C, domain 1"/>
    <property type="match status" value="1"/>
</dbReference>
<reference evidence="1" key="1">
    <citation type="submission" date="2020-01" db="EMBL/GenBank/DDBJ databases">
        <title>Insect and environment-associated Actinomycetes.</title>
        <authorList>
            <person name="Currrie C."/>
            <person name="Chevrette M."/>
            <person name="Carlson C."/>
            <person name="Stubbendieck R."/>
            <person name="Wendt-Pienkowski E."/>
        </authorList>
    </citation>
    <scope>NUCLEOTIDE SEQUENCE</scope>
    <source>
        <strain evidence="1">SID7958</strain>
    </source>
</reference>
<name>A0A6G3UCW6_9ACTN</name>
<evidence type="ECO:0000313" key="1">
    <source>
        <dbReference type="EMBL" id="NEC84266.1"/>
    </source>
</evidence>
<dbReference type="AlphaFoldDB" id="A0A6G3UCW6"/>
<sequence length="42" mass="4516">LGRPGLDEGAPADLVVYASDPREDVRTLTDPRRIVLNGRVVG</sequence>
<dbReference type="SUPFAM" id="SSF51338">
    <property type="entry name" value="Composite domain of metallo-dependent hydrolases"/>
    <property type="match status" value="1"/>
</dbReference>
<keyword evidence="1" id="KW-0378">Hydrolase</keyword>
<gene>
    <name evidence="1" type="ORF">G3I38_34795</name>
</gene>
<dbReference type="GO" id="GO:0016810">
    <property type="term" value="F:hydrolase activity, acting on carbon-nitrogen (but not peptide) bonds"/>
    <property type="evidence" value="ECO:0007669"/>
    <property type="project" value="InterPro"/>
</dbReference>
<feature type="non-terminal residue" evidence="1">
    <location>
        <position position="1"/>
    </location>
</feature>
<comment type="caution">
    <text evidence="1">The sequence shown here is derived from an EMBL/GenBank/DDBJ whole genome shotgun (WGS) entry which is preliminary data.</text>
</comment>
<proteinExistence type="predicted"/>
<accession>A0A6G3UCW6</accession>
<organism evidence="1">
    <name type="scientific">Streptomyces sp. SID7958</name>
    <dbReference type="NCBI Taxonomy" id="2706093"/>
    <lineage>
        <taxon>Bacteria</taxon>
        <taxon>Bacillati</taxon>
        <taxon>Actinomycetota</taxon>
        <taxon>Actinomycetes</taxon>
        <taxon>Kitasatosporales</taxon>
        <taxon>Streptomycetaceae</taxon>
        <taxon>Streptomyces</taxon>
    </lineage>
</organism>
<dbReference type="InterPro" id="IPR011059">
    <property type="entry name" value="Metal-dep_hydrolase_composite"/>
</dbReference>
<dbReference type="EMBL" id="JAAGMU010001792">
    <property type="protein sequence ID" value="NEC84266.1"/>
    <property type="molecule type" value="Genomic_DNA"/>
</dbReference>
<protein>
    <submittedName>
        <fullName evidence="1">Amidohydrolase</fullName>
    </submittedName>
</protein>